<name>A7RGM5_NEMVE</name>
<protein>
    <recommendedName>
        <fullName evidence="7">RNA helicase</fullName>
    </recommendedName>
</protein>
<dbReference type="SUPFAM" id="SSF52540">
    <property type="entry name" value="P-loop containing nucleoside triphosphate hydrolases"/>
    <property type="match status" value="1"/>
</dbReference>
<organism evidence="5 6">
    <name type="scientific">Nematostella vectensis</name>
    <name type="common">Starlet sea anemone</name>
    <dbReference type="NCBI Taxonomy" id="45351"/>
    <lineage>
        <taxon>Eukaryota</taxon>
        <taxon>Metazoa</taxon>
        <taxon>Cnidaria</taxon>
        <taxon>Anthozoa</taxon>
        <taxon>Hexacorallia</taxon>
        <taxon>Actiniaria</taxon>
        <taxon>Edwardsiidae</taxon>
        <taxon>Nematostella</taxon>
    </lineage>
</organism>
<evidence type="ECO:0000256" key="1">
    <source>
        <dbReference type="ARBA" id="ARBA00023187"/>
    </source>
</evidence>
<dbReference type="FunFam" id="2.40.50.140:FF:000061">
    <property type="entry name" value="ATP-dependent RNA helicase DHX8"/>
    <property type="match status" value="1"/>
</dbReference>
<dbReference type="PROSITE" id="PS50126">
    <property type="entry name" value="S1"/>
    <property type="match status" value="1"/>
</dbReference>
<dbReference type="InterPro" id="IPR027417">
    <property type="entry name" value="P-loop_NTPase"/>
</dbReference>
<dbReference type="InterPro" id="IPR049621">
    <property type="entry name" value="S1_DHX8_helicase"/>
</dbReference>
<gene>
    <name evidence="5" type="ORF">NEMVEDRAFT_v1g158380</name>
</gene>
<dbReference type="InterPro" id="IPR012340">
    <property type="entry name" value="NA-bd_OB-fold"/>
</dbReference>
<dbReference type="Proteomes" id="UP000001593">
    <property type="component" value="Unassembled WGS sequence"/>
</dbReference>
<dbReference type="PANTHER" id="PTHR18934">
    <property type="entry name" value="ATP-DEPENDENT RNA HELICASE"/>
    <property type="match status" value="1"/>
</dbReference>
<accession>A7RGM5</accession>
<feature type="domain" description="S1 motif" evidence="3">
    <location>
        <begin position="1"/>
        <end position="61"/>
    </location>
</feature>
<keyword evidence="1" id="KW-0507">mRNA processing</keyword>
<dbReference type="InterPro" id="IPR003029">
    <property type="entry name" value="S1_domain"/>
</dbReference>
<evidence type="ECO:0000256" key="2">
    <source>
        <dbReference type="SAM" id="MobiDB-lite"/>
    </source>
</evidence>
<dbReference type="PANTHER" id="PTHR18934:SF85">
    <property type="entry name" value="ATP-DEPENDENT RNA HELICASE DHX8"/>
    <property type="match status" value="1"/>
</dbReference>
<dbReference type="SUPFAM" id="SSF50249">
    <property type="entry name" value="Nucleic acid-binding proteins"/>
    <property type="match status" value="1"/>
</dbReference>
<dbReference type="OMA" id="NWIDPME"/>
<keyword evidence="1" id="KW-0508">mRNA splicing</keyword>
<dbReference type="InterPro" id="IPR014001">
    <property type="entry name" value="Helicase_ATP-bd"/>
</dbReference>
<dbReference type="HOGENOM" id="CLU_039066_0_0_1"/>
<feature type="region of interest" description="Disordered" evidence="2">
    <location>
        <begin position="64"/>
        <end position="94"/>
    </location>
</feature>
<evidence type="ECO:0000313" key="5">
    <source>
        <dbReference type="EMBL" id="EDO49561.1"/>
    </source>
</evidence>
<dbReference type="Gene3D" id="3.40.50.300">
    <property type="entry name" value="P-loop containing nucleotide triphosphate hydrolases"/>
    <property type="match status" value="1"/>
</dbReference>
<evidence type="ECO:0000313" key="6">
    <source>
        <dbReference type="Proteomes" id="UP000001593"/>
    </source>
</evidence>
<evidence type="ECO:0000259" key="3">
    <source>
        <dbReference type="PROSITE" id="PS50126"/>
    </source>
</evidence>
<dbReference type="CDD" id="cd05684">
    <property type="entry name" value="S1_DHX8_helicase"/>
    <property type="match status" value="1"/>
</dbReference>
<evidence type="ECO:0000259" key="4">
    <source>
        <dbReference type="PROSITE" id="PS51192"/>
    </source>
</evidence>
<dbReference type="PhylomeDB" id="A7RGM5"/>
<dbReference type="eggNOG" id="KOG0922">
    <property type="taxonomic scope" value="Eukaryota"/>
</dbReference>
<sequence>MQFGCFVQLEGLKGRHEGLVHISQLRREGRVANVSDVVHRGQRVRVKVLSMAGNRISLSMKDVDQDTGEDLNPTRSRQPIGGELNDMARNPDRPAGIPVVPVYDEDDAKLKRKVQRITSPEKWELKQLIAAGVLDKSDYPDFDEDTGILPKEDDGSDEDVEIEMADEEPEFLRGQTKLSINMSPVKIIKNPDGSLQRAAMTQSALAKERRELKQAQREAQADSIPKDLGKLWVDPVPDADGDKPYFAQDMRGMNLASQDMPEWKKASFGGNKASYGKRTNLTIIQQREGLPIFKLRDELVKAVHQNQVLIVIGETGSGKTTQITQYLAEQGFLTQGKLACTQPRRVAAMSVAKRVSEEFGCRLGQEVGYTIRFEDCTSPETKIKYMTDGFLL</sequence>
<dbReference type="GO" id="GO:0003676">
    <property type="term" value="F:nucleic acid binding"/>
    <property type="evidence" value="ECO:0007669"/>
    <property type="project" value="InterPro"/>
</dbReference>
<dbReference type="FunFam" id="3.40.50.300:FF:004171">
    <property type="entry name" value="Predicted protein"/>
    <property type="match status" value="1"/>
</dbReference>
<reference evidence="5 6" key="1">
    <citation type="journal article" date="2007" name="Science">
        <title>Sea anemone genome reveals ancestral eumetazoan gene repertoire and genomic organization.</title>
        <authorList>
            <person name="Putnam N.H."/>
            <person name="Srivastava M."/>
            <person name="Hellsten U."/>
            <person name="Dirks B."/>
            <person name="Chapman J."/>
            <person name="Salamov A."/>
            <person name="Terry A."/>
            <person name="Shapiro H."/>
            <person name="Lindquist E."/>
            <person name="Kapitonov V.V."/>
            <person name="Jurka J."/>
            <person name="Genikhovich G."/>
            <person name="Grigoriev I.V."/>
            <person name="Lucas S.M."/>
            <person name="Steele R.E."/>
            <person name="Finnerty J.R."/>
            <person name="Technau U."/>
            <person name="Martindale M.Q."/>
            <person name="Rokhsar D.S."/>
        </authorList>
    </citation>
    <scope>NUCLEOTIDE SEQUENCE [LARGE SCALE GENOMIC DNA]</scope>
    <source>
        <strain evidence="6">CH2 X CH6</strain>
    </source>
</reference>
<dbReference type="EMBL" id="DS469509">
    <property type="protein sequence ID" value="EDO49561.1"/>
    <property type="molecule type" value="Genomic_DNA"/>
</dbReference>
<dbReference type="InParanoid" id="A7RGM5"/>
<dbReference type="AlphaFoldDB" id="A7RGM5"/>
<evidence type="ECO:0008006" key="7">
    <source>
        <dbReference type="Google" id="ProtNLM"/>
    </source>
</evidence>
<feature type="domain" description="Helicase ATP-binding" evidence="4">
    <location>
        <begin position="300"/>
        <end position="392"/>
    </location>
</feature>
<dbReference type="Gene3D" id="2.40.50.140">
    <property type="entry name" value="Nucleic acid-binding proteins"/>
    <property type="match status" value="1"/>
</dbReference>
<proteinExistence type="predicted"/>
<feature type="non-terminal residue" evidence="5">
    <location>
        <position position="1"/>
    </location>
</feature>
<dbReference type="PROSITE" id="PS51192">
    <property type="entry name" value="HELICASE_ATP_BIND_1"/>
    <property type="match status" value="1"/>
</dbReference>
<keyword evidence="6" id="KW-1185">Reference proteome</keyword>
<dbReference type="GO" id="GO:0008380">
    <property type="term" value="P:RNA splicing"/>
    <property type="evidence" value="ECO:0007669"/>
    <property type="project" value="UniProtKB-KW"/>
</dbReference>
<dbReference type="STRING" id="45351.A7RGM5"/>
<dbReference type="Pfam" id="PF00575">
    <property type="entry name" value="S1"/>
    <property type="match status" value="1"/>
</dbReference>
<dbReference type="SMART" id="SM00316">
    <property type="entry name" value="S1"/>
    <property type="match status" value="1"/>
</dbReference>